<evidence type="ECO:0000313" key="3">
    <source>
        <dbReference type="EMBL" id="MCU4754277.1"/>
    </source>
</evidence>
<sequence length="321" mass="36328">MTEGLEALRERLTALEADNRRLSDRVETLETDLQETERRLEQTETKLERTANTLEQTRTALEPKQMAALETDRITEIEAENERLRDRLEACEVQTTGTKALAEATAKRTGSNKARIEELQARELEKGAHLLAECVDPPELDIEGDHLERFTKEDGRTYVRLPEHDDPLERGGSPTLTHGDLLPIQQLARMDDEMLRSTTNALPTRLAANLWKARTDSSVGDNPWENGCKSIREYVKASDLKHWIRRQERGVSESYAKKLVSRTIDALLDLSNNRVAIRKRTERKNGLEYTERRLIIPTDAEIPGETGGSSPQPPETADVLG</sequence>
<evidence type="ECO:0000256" key="1">
    <source>
        <dbReference type="SAM" id="Coils"/>
    </source>
</evidence>
<feature type="coiled-coil region" evidence="1">
    <location>
        <begin position="5"/>
        <end position="94"/>
    </location>
</feature>
<keyword evidence="1" id="KW-0175">Coiled coil</keyword>
<dbReference type="Gene3D" id="1.10.287.1490">
    <property type="match status" value="1"/>
</dbReference>
<comment type="caution">
    <text evidence="3">The sequence shown here is derived from an EMBL/GenBank/DDBJ whole genome shotgun (WGS) entry which is preliminary data.</text>
</comment>
<organism evidence="3 4">
    <name type="scientific">Natronosalvus hydrolyticus</name>
    <dbReference type="NCBI Taxonomy" id="2979988"/>
    <lineage>
        <taxon>Archaea</taxon>
        <taxon>Methanobacteriati</taxon>
        <taxon>Methanobacteriota</taxon>
        <taxon>Stenosarchaea group</taxon>
        <taxon>Halobacteria</taxon>
        <taxon>Halobacteriales</taxon>
        <taxon>Natrialbaceae</taxon>
        <taxon>Natronosalvus</taxon>
    </lineage>
</organism>
<dbReference type="EMBL" id="JAOPJZ010000035">
    <property type="protein sequence ID" value="MCU4754277.1"/>
    <property type="molecule type" value="Genomic_DNA"/>
</dbReference>
<accession>A0AAP2ZBN6</accession>
<dbReference type="AlphaFoldDB" id="A0AAP2ZBN6"/>
<gene>
    <name evidence="3" type="ORF">OB919_20220</name>
</gene>
<evidence type="ECO:0000256" key="2">
    <source>
        <dbReference type="SAM" id="MobiDB-lite"/>
    </source>
</evidence>
<dbReference type="RefSeq" id="WP_342810578.1">
    <property type="nucleotide sequence ID" value="NZ_JAOPJZ010000035.1"/>
</dbReference>
<reference evidence="3 4" key="1">
    <citation type="submission" date="2022-09" db="EMBL/GenBank/DDBJ databases">
        <title>Enrichment on poylsaccharides allowed isolation of novel metabolic and taxonomic groups of Haloarchaea.</title>
        <authorList>
            <person name="Sorokin D.Y."/>
            <person name="Elcheninov A.G."/>
            <person name="Khizhniak T.V."/>
            <person name="Kolganova T.V."/>
            <person name="Kublanov I.V."/>
        </authorList>
    </citation>
    <scope>NUCLEOTIDE SEQUENCE [LARGE SCALE GENOMIC DNA]</scope>
    <source>
        <strain evidence="3 4">AArc-curdl1</strain>
    </source>
</reference>
<dbReference type="Pfam" id="PF26032">
    <property type="entry name" value="DUF8008"/>
    <property type="match status" value="1"/>
</dbReference>
<keyword evidence="4" id="KW-1185">Reference proteome</keyword>
<dbReference type="SUPFAM" id="SSF57997">
    <property type="entry name" value="Tropomyosin"/>
    <property type="match status" value="1"/>
</dbReference>
<proteinExistence type="predicted"/>
<dbReference type="InterPro" id="IPR058321">
    <property type="entry name" value="DUF8008"/>
</dbReference>
<evidence type="ECO:0000313" key="4">
    <source>
        <dbReference type="Proteomes" id="UP001321047"/>
    </source>
</evidence>
<protein>
    <submittedName>
        <fullName evidence="3">Uncharacterized protein</fullName>
    </submittedName>
</protein>
<name>A0AAP2ZBN6_9EURY</name>
<dbReference type="Proteomes" id="UP001321047">
    <property type="component" value="Unassembled WGS sequence"/>
</dbReference>
<feature type="region of interest" description="Disordered" evidence="2">
    <location>
        <begin position="297"/>
        <end position="321"/>
    </location>
</feature>